<organism evidence="1">
    <name type="scientific">marine metagenome</name>
    <dbReference type="NCBI Taxonomy" id="408172"/>
    <lineage>
        <taxon>unclassified sequences</taxon>
        <taxon>metagenomes</taxon>
        <taxon>ecological metagenomes</taxon>
    </lineage>
</organism>
<proteinExistence type="predicted"/>
<accession>A0A382VNL6</accession>
<evidence type="ECO:0000313" key="1">
    <source>
        <dbReference type="EMBL" id="SVD47468.1"/>
    </source>
</evidence>
<protein>
    <submittedName>
        <fullName evidence="1">Uncharacterized protein</fullName>
    </submittedName>
</protein>
<reference evidence="1" key="1">
    <citation type="submission" date="2018-05" db="EMBL/GenBank/DDBJ databases">
        <authorList>
            <person name="Lanie J.A."/>
            <person name="Ng W.-L."/>
            <person name="Kazmierczak K.M."/>
            <person name="Andrzejewski T.M."/>
            <person name="Davidsen T.M."/>
            <person name="Wayne K.J."/>
            <person name="Tettelin H."/>
            <person name="Glass J.I."/>
            <person name="Rusch D."/>
            <person name="Podicherti R."/>
            <person name="Tsui H.-C.T."/>
            <person name="Winkler M.E."/>
        </authorList>
    </citation>
    <scope>NUCLEOTIDE SEQUENCE</scope>
</reference>
<gene>
    <name evidence="1" type="ORF">METZ01_LOCUS400322</name>
</gene>
<name>A0A382VNL6_9ZZZZ</name>
<dbReference type="EMBL" id="UINC01153000">
    <property type="protein sequence ID" value="SVD47468.1"/>
    <property type="molecule type" value="Genomic_DNA"/>
</dbReference>
<sequence length="65" mass="7182">MKTVKYEIKLERSVKIILGALALGVLLHALPMAGQGLFSKAEAYSSEVYRVTICDQYGYKCNNGK</sequence>
<dbReference type="AlphaFoldDB" id="A0A382VNL6"/>